<evidence type="ECO:0000313" key="3">
    <source>
        <dbReference type="EMBL" id="CAB4740730.1"/>
    </source>
</evidence>
<evidence type="ECO:0000259" key="1">
    <source>
        <dbReference type="SMART" id="SM00474"/>
    </source>
</evidence>
<reference evidence="5" key="1">
    <citation type="submission" date="2020-05" db="EMBL/GenBank/DDBJ databases">
        <authorList>
            <person name="Chiriac C."/>
            <person name="Salcher M."/>
            <person name="Ghai R."/>
            <person name="Kavagutti S V."/>
        </authorList>
    </citation>
    <scope>NUCLEOTIDE SEQUENCE</scope>
</reference>
<sequence>MNEPTNSPAEPVEENSLTPPTAIALLAPENGVPQIVDSESLFERALAELAEGSGPFAVDAERASGFKFSARAYLIQIKRHNGGLHLIDPIPFGPGHHLFSELNQLLQSDEVILHASTQDLPCLRELGINPVNLFDTELGGRLAGLPRVGLGPLLESLMEVSLAKEHSAADWSQRPLPQDWLNYAALDVELLIELRDKVHALLASANKLKWAQEEFQAILDAPPPPPRIDPWRRTSGMHKVKKREQLAIVRALWTVRNEIAQEVDISQGRLLSDAAIVELAMVAHAKPIKTKKDLERAIRPIGLRARWMENSATWISTITDAIALPEEQWPKARSDADSLPPLKIWRERFPEKYAPLTHAKARLTEKSAELAIPLENMITPEYVRRVCWMSSKGSVAQALATLGARTWQIEIVGPILEAALLETEPLIEPVTEGEEVASESM</sequence>
<dbReference type="SMART" id="SM00474">
    <property type="entry name" value="35EXOc"/>
    <property type="match status" value="1"/>
</dbReference>
<dbReference type="InterPro" id="IPR041605">
    <property type="entry name" value="Exo_C"/>
</dbReference>
<evidence type="ECO:0000313" key="5">
    <source>
        <dbReference type="EMBL" id="CAB4801815.1"/>
    </source>
</evidence>
<dbReference type="EMBL" id="CAFAZW010000006">
    <property type="protein sequence ID" value="CAB4841311.1"/>
    <property type="molecule type" value="Genomic_DNA"/>
</dbReference>
<dbReference type="InterPro" id="IPR044876">
    <property type="entry name" value="HRDC_dom_sf"/>
</dbReference>
<dbReference type="CDD" id="cd06142">
    <property type="entry name" value="RNaseD_exo"/>
    <property type="match status" value="1"/>
</dbReference>
<dbReference type="Pfam" id="PF00570">
    <property type="entry name" value="HRDC"/>
    <property type="match status" value="1"/>
</dbReference>
<dbReference type="Pfam" id="PF18305">
    <property type="entry name" value="DNA_pol_A_exoN"/>
    <property type="match status" value="1"/>
</dbReference>
<accession>A0A6J6Y030</accession>
<dbReference type="InterPro" id="IPR051086">
    <property type="entry name" value="RNase_D-like"/>
</dbReference>
<evidence type="ECO:0000313" key="8">
    <source>
        <dbReference type="EMBL" id="CAB4983885.1"/>
    </source>
</evidence>
<dbReference type="InterPro" id="IPR012337">
    <property type="entry name" value="RNaseH-like_sf"/>
</dbReference>
<dbReference type="GO" id="GO:0006139">
    <property type="term" value="P:nucleobase-containing compound metabolic process"/>
    <property type="evidence" value="ECO:0007669"/>
    <property type="project" value="InterPro"/>
</dbReference>
<dbReference type="EMBL" id="CAFBOO010000004">
    <property type="protein sequence ID" value="CAB4983885.1"/>
    <property type="molecule type" value="Genomic_DNA"/>
</dbReference>
<dbReference type="Gene3D" id="3.30.420.10">
    <property type="entry name" value="Ribonuclease H-like superfamily/Ribonuclease H"/>
    <property type="match status" value="1"/>
</dbReference>
<evidence type="ECO:0000313" key="9">
    <source>
        <dbReference type="EMBL" id="CAB5018034.1"/>
    </source>
</evidence>
<evidence type="ECO:0000313" key="10">
    <source>
        <dbReference type="EMBL" id="CAB5072193.1"/>
    </source>
</evidence>
<dbReference type="EMBL" id="CAFBPO010000006">
    <property type="protein sequence ID" value="CAB5018034.1"/>
    <property type="molecule type" value="Genomic_DNA"/>
</dbReference>
<dbReference type="GO" id="GO:0008408">
    <property type="term" value="F:3'-5' exonuclease activity"/>
    <property type="evidence" value="ECO:0007669"/>
    <property type="project" value="InterPro"/>
</dbReference>
<dbReference type="AlphaFoldDB" id="A0A6J6Y030"/>
<gene>
    <name evidence="2" type="ORF">UFOPK2340_01118</name>
    <name evidence="3" type="ORF">UFOPK2772_00992</name>
    <name evidence="4" type="ORF">UFOPK2850_00223</name>
    <name evidence="5" type="ORF">UFOPK3027_00697</name>
    <name evidence="6" type="ORF">UFOPK3256_00578</name>
    <name evidence="7" type="ORF">UFOPK3827_00506</name>
    <name evidence="8" type="ORF">UFOPK3982_00604</name>
    <name evidence="9" type="ORF">UFOPK4120_00672</name>
    <name evidence="10" type="ORF">UFOPK4404_00671</name>
</gene>
<dbReference type="EMBL" id="CAFBNM010000004">
    <property type="protein sequence ID" value="CAB4950294.1"/>
    <property type="molecule type" value="Genomic_DNA"/>
</dbReference>
<dbReference type="InterPro" id="IPR036397">
    <property type="entry name" value="RNaseH_sf"/>
</dbReference>
<dbReference type="EMBL" id="CAEZYT010000066">
    <property type="protein sequence ID" value="CAB4740730.1"/>
    <property type="molecule type" value="Genomic_DNA"/>
</dbReference>
<protein>
    <submittedName>
        <fullName evidence="5">Unannotated protein</fullName>
    </submittedName>
</protein>
<evidence type="ECO:0000313" key="7">
    <source>
        <dbReference type="EMBL" id="CAB4950294.1"/>
    </source>
</evidence>
<feature type="domain" description="3'-5' exonuclease" evidence="1">
    <location>
        <begin position="33"/>
        <end position="203"/>
    </location>
</feature>
<evidence type="ECO:0000313" key="6">
    <source>
        <dbReference type="EMBL" id="CAB4841311.1"/>
    </source>
</evidence>
<dbReference type="EMBL" id="CAFAAN010000005">
    <property type="protein sequence ID" value="CAB4801815.1"/>
    <property type="molecule type" value="Genomic_DNA"/>
</dbReference>
<dbReference type="EMBL" id="CAFBQY010000006">
    <property type="protein sequence ID" value="CAB5072193.1"/>
    <property type="molecule type" value="Genomic_DNA"/>
</dbReference>
<evidence type="ECO:0000313" key="2">
    <source>
        <dbReference type="EMBL" id="CAB4681082.1"/>
    </source>
</evidence>
<proteinExistence type="predicted"/>
<organism evidence="5">
    <name type="scientific">freshwater metagenome</name>
    <dbReference type="NCBI Taxonomy" id="449393"/>
    <lineage>
        <taxon>unclassified sequences</taxon>
        <taxon>metagenomes</taxon>
        <taxon>ecological metagenomes</taxon>
    </lineage>
</organism>
<dbReference type="PANTHER" id="PTHR47649:SF1">
    <property type="entry name" value="RIBONUCLEASE D"/>
    <property type="match status" value="1"/>
</dbReference>
<dbReference type="GO" id="GO:0003676">
    <property type="term" value="F:nucleic acid binding"/>
    <property type="evidence" value="ECO:0007669"/>
    <property type="project" value="InterPro"/>
</dbReference>
<dbReference type="PANTHER" id="PTHR47649">
    <property type="entry name" value="RIBONUCLEASE D"/>
    <property type="match status" value="1"/>
</dbReference>
<dbReference type="InterPro" id="IPR010997">
    <property type="entry name" value="HRDC-like_sf"/>
</dbReference>
<dbReference type="InterPro" id="IPR002562">
    <property type="entry name" value="3'-5'_exonuclease_dom"/>
</dbReference>
<dbReference type="SUPFAM" id="SSF53098">
    <property type="entry name" value="Ribonuclease H-like"/>
    <property type="match status" value="1"/>
</dbReference>
<dbReference type="InterPro" id="IPR002121">
    <property type="entry name" value="HRDC_dom"/>
</dbReference>
<name>A0A6J6Y030_9ZZZZ</name>
<dbReference type="EMBL" id="CAEZZH010000002">
    <property type="protein sequence ID" value="CAB4748165.1"/>
    <property type="molecule type" value="Genomic_DNA"/>
</dbReference>
<evidence type="ECO:0000313" key="4">
    <source>
        <dbReference type="EMBL" id="CAB4748165.1"/>
    </source>
</evidence>
<dbReference type="EMBL" id="CAEZXC010000074">
    <property type="protein sequence ID" value="CAB4681082.1"/>
    <property type="molecule type" value="Genomic_DNA"/>
</dbReference>
<dbReference type="SUPFAM" id="SSF47819">
    <property type="entry name" value="HRDC-like"/>
    <property type="match status" value="1"/>
</dbReference>
<dbReference type="Gene3D" id="1.10.150.80">
    <property type="entry name" value="HRDC domain"/>
    <property type="match status" value="2"/>
</dbReference>
<dbReference type="GO" id="GO:0000166">
    <property type="term" value="F:nucleotide binding"/>
    <property type="evidence" value="ECO:0007669"/>
    <property type="project" value="InterPro"/>
</dbReference>
<dbReference type="Pfam" id="PF01612">
    <property type="entry name" value="DNA_pol_A_exo1"/>
    <property type="match status" value="1"/>
</dbReference>